<comment type="caution">
    <text evidence="2">The sequence shown here is derived from an EMBL/GenBank/DDBJ whole genome shotgun (WGS) entry which is preliminary data.</text>
</comment>
<dbReference type="Proteomes" id="UP000639396">
    <property type="component" value="Unassembled WGS sequence"/>
</dbReference>
<accession>A0A927GYN2</accession>
<organism evidence="2 3">
    <name type="scientific">Paenibacillus oceani</name>
    <dbReference type="NCBI Taxonomy" id="2772510"/>
    <lineage>
        <taxon>Bacteria</taxon>
        <taxon>Bacillati</taxon>
        <taxon>Bacillota</taxon>
        <taxon>Bacilli</taxon>
        <taxon>Bacillales</taxon>
        <taxon>Paenibacillaceae</taxon>
        <taxon>Paenibacillus</taxon>
    </lineage>
</organism>
<keyword evidence="1" id="KW-0472">Membrane</keyword>
<proteinExistence type="predicted"/>
<keyword evidence="1" id="KW-0812">Transmembrane</keyword>
<dbReference type="EMBL" id="JACXJA010000005">
    <property type="protein sequence ID" value="MBD2861363.1"/>
    <property type="molecule type" value="Genomic_DNA"/>
</dbReference>
<dbReference type="AlphaFoldDB" id="A0A927GYN2"/>
<name>A0A927GYN2_9BACL</name>
<feature type="transmembrane region" description="Helical" evidence="1">
    <location>
        <begin position="6"/>
        <end position="25"/>
    </location>
</feature>
<evidence type="ECO:0000256" key="1">
    <source>
        <dbReference type="SAM" id="Phobius"/>
    </source>
</evidence>
<reference evidence="2" key="1">
    <citation type="submission" date="2020-09" db="EMBL/GenBank/DDBJ databases">
        <title>A novel bacterium of genus Paenibacillus, isolated from South China Sea.</title>
        <authorList>
            <person name="Huang H."/>
            <person name="Mo K."/>
            <person name="Hu Y."/>
        </authorList>
    </citation>
    <scope>NUCLEOTIDE SEQUENCE</scope>
    <source>
        <strain evidence="2">IB182363</strain>
    </source>
</reference>
<dbReference type="RefSeq" id="WP_190925291.1">
    <property type="nucleotide sequence ID" value="NZ_JACXJA010000005.1"/>
</dbReference>
<protein>
    <submittedName>
        <fullName evidence="2">DUF2953 domain-containing protein</fullName>
    </submittedName>
</protein>
<evidence type="ECO:0000313" key="2">
    <source>
        <dbReference type="EMBL" id="MBD2861363.1"/>
    </source>
</evidence>
<keyword evidence="3" id="KW-1185">Reference proteome</keyword>
<sequence>MLWIWLVAGILVAGMLLFVISDIHIRVRYSRVENDDTLAVDIRGMFGLLRLHYKIPLIEWEGRGFRLRLEKMNRKLNELLDEHKTVITRERIEQFFQKTKILLAHTAELVEWTKSVLSRTVCTELSWVTRIGLGDAADTAVTTGVVWGIKTSILGYLLRFVRLEARPSLNVQPQFNRTMFSTEAVCKFKLKALYAVYAAFRLLVRILRAKGGLRTWRKIWFKPS</sequence>
<dbReference type="Pfam" id="PF11167">
    <property type="entry name" value="DUF2953"/>
    <property type="match status" value="1"/>
</dbReference>
<dbReference type="InterPro" id="IPR021338">
    <property type="entry name" value="DUF2953"/>
</dbReference>
<keyword evidence="1" id="KW-1133">Transmembrane helix</keyword>
<gene>
    <name evidence="2" type="ORF">IDH45_05080</name>
</gene>
<evidence type="ECO:0000313" key="3">
    <source>
        <dbReference type="Proteomes" id="UP000639396"/>
    </source>
</evidence>